<reference evidence="1 2" key="1">
    <citation type="submission" date="2006-03" db="EMBL/GenBank/DDBJ databases">
        <authorList>
            <person name="Pinhassi J."/>
            <person name="Pedros-Alio C."/>
            <person name="Ferriera S."/>
            <person name="Johnson J."/>
            <person name="Kravitz S."/>
            <person name="Halpern A."/>
            <person name="Remington K."/>
            <person name="Beeson K."/>
            <person name="Tran B."/>
            <person name="Rogers Y.-H."/>
            <person name="Friedman R."/>
            <person name="Venter J.C."/>
        </authorList>
    </citation>
    <scope>NUCLEOTIDE SEQUENCE [LARGE SCALE GENOMIC DNA]</scope>
    <source>
        <strain evidence="1 2">RED65</strain>
    </source>
</reference>
<gene>
    <name evidence="1" type="ORF">RED65_03220</name>
</gene>
<organism evidence="1 2">
    <name type="scientific">Bermanella marisrubri</name>
    <dbReference type="NCBI Taxonomy" id="207949"/>
    <lineage>
        <taxon>Bacteria</taxon>
        <taxon>Pseudomonadati</taxon>
        <taxon>Pseudomonadota</taxon>
        <taxon>Gammaproteobacteria</taxon>
        <taxon>Oceanospirillales</taxon>
        <taxon>Oceanospirillaceae</taxon>
        <taxon>Bermanella</taxon>
    </lineage>
</organism>
<comment type="caution">
    <text evidence="1">The sequence shown here is derived from an EMBL/GenBank/DDBJ whole genome shotgun (WGS) entry which is preliminary data.</text>
</comment>
<evidence type="ECO:0000313" key="2">
    <source>
        <dbReference type="Proteomes" id="UP000004263"/>
    </source>
</evidence>
<dbReference type="EMBL" id="AAQH01000034">
    <property type="protein sequence ID" value="EAT10783.1"/>
    <property type="molecule type" value="Genomic_DNA"/>
</dbReference>
<evidence type="ECO:0000313" key="1">
    <source>
        <dbReference type="EMBL" id="EAT10783.1"/>
    </source>
</evidence>
<keyword evidence="2" id="KW-1185">Reference proteome</keyword>
<name>Q1MXR8_9GAMM</name>
<proteinExistence type="predicted"/>
<accession>Q1MXR8</accession>
<dbReference type="AlphaFoldDB" id="Q1MXR8"/>
<sequence>QVHHVFMKYFELIIEYMNATRNGYDWPQSRRSELYLVLDEMVHSFNELTAAESKLLLLNEKMLYKTLRKFRNKVVFFRRHFYIDKKDLSEQEAQDIKREISKLREQFFAELSACYAKV</sequence>
<protein>
    <submittedName>
        <fullName evidence="1">Uncharacterized protein</fullName>
    </submittedName>
</protein>
<dbReference type="RefSeq" id="WP_007019109.1">
    <property type="nucleotide sequence ID" value="NZ_CH724120.1"/>
</dbReference>
<feature type="non-terminal residue" evidence="1">
    <location>
        <position position="1"/>
    </location>
</feature>
<dbReference type="HOGENOM" id="CLU_2077865_0_0_6"/>
<dbReference type="Proteomes" id="UP000004263">
    <property type="component" value="Unassembled WGS sequence"/>
</dbReference>